<evidence type="ECO:0000259" key="1">
    <source>
        <dbReference type="Pfam" id="PF01551"/>
    </source>
</evidence>
<evidence type="ECO:0000313" key="2">
    <source>
        <dbReference type="EMBL" id="RRG19091.1"/>
    </source>
</evidence>
<dbReference type="Pfam" id="PF01551">
    <property type="entry name" value="Peptidase_M23"/>
    <property type="match status" value="1"/>
</dbReference>
<dbReference type="Proteomes" id="UP000285794">
    <property type="component" value="Unassembled WGS sequence"/>
</dbReference>
<dbReference type="SUPFAM" id="SSF51261">
    <property type="entry name" value="Duplicated hybrid motif"/>
    <property type="match status" value="2"/>
</dbReference>
<accession>A0A425XWS2</accession>
<dbReference type="RefSeq" id="WP_125032044.1">
    <property type="nucleotide sequence ID" value="NZ_JAPXVP010000023.1"/>
</dbReference>
<dbReference type="InterPro" id="IPR016047">
    <property type="entry name" value="M23ase_b-sheet_dom"/>
</dbReference>
<dbReference type="PANTHER" id="PTHR21666:SF270">
    <property type="entry name" value="MUREIN HYDROLASE ACTIVATOR ENVC"/>
    <property type="match status" value="1"/>
</dbReference>
<dbReference type="OrthoDB" id="9810477at2"/>
<organism evidence="2 3">
    <name type="scientific">Ancylomarina euxinus</name>
    <dbReference type="NCBI Taxonomy" id="2283627"/>
    <lineage>
        <taxon>Bacteria</taxon>
        <taxon>Pseudomonadati</taxon>
        <taxon>Bacteroidota</taxon>
        <taxon>Bacteroidia</taxon>
        <taxon>Marinilabiliales</taxon>
        <taxon>Marinifilaceae</taxon>
        <taxon>Ancylomarina</taxon>
    </lineage>
</organism>
<reference evidence="2 3" key="1">
    <citation type="submission" date="2018-07" db="EMBL/GenBank/DDBJ databases">
        <title>Draft genome sequence of Ancylomarina sp. M1P.</title>
        <authorList>
            <person name="Yadav S."/>
            <person name="Villanueva L."/>
            <person name="Damste J.S.S."/>
        </authorList>
    </citation>
    <scope>NUCLEOTIDE SEQUENCE [LARGE SCALE GENOMIC DNA]</scope>
    <source>
        <strain evidence="2 3">M1P</strain>
    </source>
</reference>
<protein>
    <submittedName>
        <fullName evidence="2">M23 family peptidase</fullName>
    </submittedName>
</protein>
<gene>
    <name evidence="2" type="ORF">DWB61_16690</name>
</gene>
<dbReference type="InterPro" id="IPR050570">
    <property type="entry name" value="Cell_wall_metabolism_enzyme"/>
</dbReference>
<sequence>MKIKHLNINILFFLLLILSLPLSIRAHNIPKNYFRSPVDFKITLSGTFAELRNNHFHSGIDIRTFTTGKKVYAIADGIVSRIKISEGGYGKALYIDHPNGYTSVYAHLNKFSPKIEAFIKSQQYKNKKFEVDIDLSKMESHKKELFKFKKSNVIAYSGNTGSSMGPHLHFEIRETKSEKPINPLLLDFKILDTTAPMIYSLYVYSLDKNSSVNGQNVRQAFKLSTLNKNNFILKTNKMILHGKIGFAIYTEDLLDNTWGKCGINKLQLKINDSLVTNYSLNKFSFDESSYINSHIDYELNHEIKRKVHKAFIEPNNKLSFYSEMKTDGSYNFNENKNYSIEFSVFDSYQNRAKLQFTAKGDTTSVSFPEKTFTRLFKYEDENKFSEAGIDLKFPKDCFYSNLEFDYSTSTDSSFLSAIYHIHQQNVALNKHFSLSIKLDEIDQDLSDKLVVVQIDKDGKLSSEGGVYINGYIKTKTKNLGNYAVSIDTLAPSITTKTDYKNKNIKNLKFIDFTIKDNLSGIKSYHGEIDNKWVLFEFDKKENRLFYTFDKSRLPSNKKHQLKLIVTDAVGNIGQYSCEFTW</sequence>
<comment type="caution">
    <text evidence="2">The sequence shown here is derived from an EMBL/GenBank/DDBJ whole genome shotgun (WGS) entry which is preliminary data.</text>
</comment>
<dbReference type="PANTHER" id="PTHR21666">
    <property type="entry name" value="PEPTIDASE-RELATED"/>
    <property type="match status" value="1"/>
</dbReference>
<dbReference type="CDD" id="cd12797">
    <property type="entry name" value="M23_peptidase"/>
    <property type="match status" value="1"/>
</dbReference>
<dbReference type="GO" id="GO:0004222">
    <property type="term" value="F:metalloendopeptidase activity"/>
    <property type="evidence" value="ECO:0007669"/>
    <property type="project" value="TreeGrafter"/>
</dbReference>
<dbReference type="EMBL" id="QQWG01000026">
    <property type="protein sequence ID" value="RRG19091.1"/>
    <property type="molecule type" value="Genomic_DNA"/>
</dbReference>
<feature type="domain" description="M23ase beta-sheet core" evidence="1">
    <location>
        <begin position="56"/>
        <end position="122"/>
    </location>
</feature>
<dbReference type="InterPro" id="IPR011055">
    <property type="entry name" value="Dup_hybrid_motif"/>
</dbReference>
<evidence type="ECO:0000313" key="3">
    <source>
        <dbReference type="Proteomes" id="UP000285794"/>
    </source>
</evidence>
<name>A0A425XWS2_9BACT</name>
<dbReference type="Gene3D" id="2.70.70.10">
    <property type="entry name" value="Glucose Permease (Domain IIA)"/>
    <property type="match status" value="1"/>
</dbReference>
<proteinExistence type="predicted"/>
<keyword evidence="3" id="KW-1185">Reference proteome</keyword>
<dbReference type="AlphaFoldDB" id="A0A425XWS2"/>